<keyword evidence="3" id="KW-1003">Cell membrane</keyword>
<keyword evidence="4" id="KW-0997">Cell inner membrane</keyword>
<evidence type="ECO:0000313" key="11">
    <source>
        <dbReference type="Proteomes" id="UP001501671"/>
    </source>
</evidence>
<dbReference type="InterPro" id="IPR035906">
    <property type="entry name" value="MetI-like_sf"/>
</dbReference>
<sequence>MLQRVARLCTVALLIYLVLPLLVIVPVSFTDERTLSLPSESLSLQHYASLFADGDWLAAAAQSLLIGASSATLATALGFLAASAVWLNRGLSTRMVTALAVMPMVVPPIVTALGLYKLYVPTRLIDTYAGVIAAHVIVGLPYAFVLCLAGLSATAPSLFHTARSLGAPPLAALCRVVLPSVWPAVLSGWIFAFLHSWDELLITLFVSSRTVYTLPRMMWDGLNENLDPVIASVSVLLLLLSTLLLFARELLGRKAAPLRASRAPQGAMRAERRSRIRRILDGGGAGSHD</sequence>
<comment type="subcellular location">
    <subcellularLocation>
        <location evidence="1">Cell inner membrane</location>
        <topology evidence="1">Multi-pass membrane protein</topology>
    </subcellularLocation>
    <subcellularLocation>
        <location evidence="8">Cell membrane</location>
        <topology evidence="8">Multi-pass membrane protein</topology>
    </subcellularLocation>
</comment>
<keyword evidence="11" id="KW-1185">Reference proteome</keyword>
<comment type="caution">
    <text evidence="10">The sequence shown here is derived from an EMBL/GenBank/DDBJ whole genome shotgun (WGS) entry which is preliminary data.</text>
</comment>
<feature type="transmembrane region" description="Helical" evidence="8">
    <location>
        <begin position="229"/>
        <end position="247"/>
    </location>
</feature>
<dbReference type="PROSITE" id="PS50928">
    <property type="entry name" value="ABC_TM1"/>
    <property type="match status" value="1"/>
</dbReference>
<dbReference type="EMBL" id="BAABFO010000005">
    <property type="protein sequence ID" value="GAA4327872.1"/>
    <property type="molecule type" value="Genomic_DNA"/>
</dbReference>
<feature type="transmembrane region" description="Helical" evidence="8">
    <location>
        <begin position="7"/>
        <end position="29"/>
    </location>
</feature>
<feature type="domain" description="ABC transmembrane type-1" evidence="9">
    <location>
        <begin position="60"/>
        <end position="248"/>
    </location>
</feature>
<evidence type="ECO:0000256" key="8">
    <source>
        <dbReference type="RuleBase" id="RU363032"/>
    </source>
</evidence>
<evidence type="ECO:0000256" key="2">
    <source>
        <dbReference type="ARBA" id="ARBA00022448"/>
    </source>
</evidence>
<dbReference type="Gene3D" id="1.10.3720.10">
    <property type="entry name" value="MetI-like"/>
    <property type="match status" value="1"/>
</dbReference>
<evidence type="ECO:0000256" key="1">
    <source>
        <dbReference type="ARBA" id="ARBA00004429"/>
    </source>
</evidence>
<proteinExistence type="inferred from homology"/>
<evidence type="ECO:0000313" key="10">
    <source>
        <dbReference type="EMBL" id="GAA4327872.1"/>
    </source>
</evidence>
<dbReference type="SUPFAM" id="SSF161098">
    <property type="entry name" value="MetI-like"/>
    <property type="match status" value="1"/>
</dbReference>
<dbReference type="CDD" id="cd06261">
    <property type="entry name" value="TM_PBP2"/>
    <property type="match status" value="1"/>
</dbReference>
<dbReference type="PANTHER" id="PTHR43357:SF4">
    <property type="entry name" value="INNER MEMBRANE ABC TRANSPORTER PERMEASE PROTEIN YDCV"/>
    <property type="match status" value="1"/>
</dbReference>
<keyword evidence="6 8" id="KW-1133">Transmembrane helix</keyword>
<keyword evidence="5 8" id="KW-0812">Transmembrane</keyword>
<evidence type="ECO:0000259" key="9">
    <source>
        <dbReference type="PROSITE" id="PS50928"/>
    </source>
</evidence>
<dbReference type="PANTHER" id="PTHR43357">
    <property type="entry name" value="INNER MEMBRANE ABC TRANSPORTER PERMEASE PROTEIN YDCV"/>
    <property type="match status" value="1"/>
</dbReference>
<dbReference type="RefSeq" id="WP_345247530.1">
    <property type="nucleotide sequence ID" value="NZ_BAABFO010000005.1"/>
</dbReference>
<feature type="transmembrane region" description="Helical" evidence="8">
    <location>
        <begin position="172"/>
        <end position="194"/>
    </location>
</feature>
<gene>
    <name evidence="10" type="ORF">GCM10023144_12990</name>
</gene>
<evidence type="ECO:0000256" key="5">
    <source>
        <dbReference type="ARBA" id="ARBA00022692"/>
    </source>
</evidence>
<organism evidence="10 11">
    <name type="scientific">Pigmentiphaga soli</name>
    <dbReference type="NCBI Taxonomy" id="1007095"/>
    <lineage>
        <taxon>Bacteria</taxon>
        <taxon>Pseudomonadati</taxon>
        <taxon>Pseudomonadota</taxon>
        <taxon>Betaproteobacteria</taxon>
        <taxon>Burkholderiales</taxon>
        <taxon>Alcaligenaceae</taxon>
        <taxon>Pigmentiphaga</taxon>
    </lineage>
</organism>
<evidence type="ECO:0000256" key="7">
    <source>
        <dbReference type="ARBA" id="ARBA00023136"/>
    </source>
</evidence>
<comment type="similarity">
    <text evidence="8">Belongs to the binding-protein-dependent transport system permease family.</text>
</comment>
<keyword evidence="2 8" id="KW-0813">Transport</keyword>
<evidence type="ECO:0000256" key="3">
    <source>
        <dbReference type="ARBA" id="ARBA00022475"/>
    </source>
</evidence>
<evidence type="ECO:0000256" key="6">
    <source>
        <dbReference type="ARBA" id="ARBA00022989"/>
    </source>
</evidence>
<dbReference type="Proteomes" id="UP001501671">
    <property type="component" value="Unassembled WGS sequence"/>
</dbReference>
<dbReference type="Pfam" id="PF00528">
    <property type="entry name" value="BPD_transp_1"/>
    <property type="match status" value="1"/>
</dbReference>
<accession>A0ABP8GP71</accession>
<dbReference type="InterPro" id="IPR000515">
    <property type="entry name" value="MetI-like"/>
</dbReference>
<evidence type="ECO:0000256" key="4">
    <source>
        <dbReference type="ARBA" id="ARBA00022519"/>
    </source>
</evidence>
<feature type="transmembrane region" description="Helical" evidence="8">
    <location>
        <begin position="128"/>
        <end position="151"/>
    </location>
</feature>
<feature type="transmembrane region" description="Helical" evidence="8">
    <location>
        <begin position="64"/>
        <end position="87"/>
    </location>
</feature>
<keyword evidence="7 8" id="KW-0472">Membrane</keyword>
<protein>
    <submittedName>
        <fullName evidence="10">ABC transporter permease</fullName>
    </submittedName>
</protein>
<feature type="transmembrane region" description="Helical" evidence="8">
    <location>
        <begin position="96"/>
        <end position="116"/>
    </location>
</feature>
<name>A0ABP8GP71_9BURK</name>
<reference evidence="11" key="1">
    <citation type="journal article" date="2019" name="Int. J. Syst. Evol. Microbiol.">
        <title>The Global Catalogue of Microorganisms (GCM) 10K type strain sequencing project: providing services to taxonomists for standard genome sequencing and annotation.</title>
        <authorList>
            <consortium name="The Broad Institute Genomics Platform"/>
            <consortium name="The Broad Institute Genome Sequencing Center for Infectious Disease"/>
            <person name="Wu L."/>
            <person name="Ma J."/>
        </authorList>
    </citation>
    <scope>NUCLEOTIDE SEQUENCE [LARGE SCALE GENOMIC DNA]</scope>
    <source>
        <strain evidence="11">JCM 17666</strain>
    </source>
</reference>